<dbReference type="OMA" id="SKYSHEK"/>
<dbReference type="VEuPathDB" id="VectorBase:RPRC007291"/>
<dbReference type="HOGENOM" id="CLU_114258_1_0_1"/>
<dbReference type="Pfam" id="PF10260">
    <property type="entry name" value="SAYSvFN"/>
    <property type="match status" value="1"/>
</dbReference>
<name>T1HTC1_RHOPR</name>
<keyword evidence="2" id="KW-1185">Reference proteome</keyword>
<evidence type="ECO:0000313" key="1">
    <source>
        <dbReference type="EnsemblMetazoa" id="RPRC007291-PA"/>
    </source>
</evidence>
<protein>
    <submittedName>
        <fullName evidence="1">SAYSvFN domain-containing protein</fullName>
    </submittedName>
</protein>
<dbReference type="EMBL" id="ACPB03016672">
    <property type="status" value="NOT_ANNOTATED_CDS"/>
    <property type="molecule type" value="Genomic_DNA"/>
</dbReference>
<dbReference type="InParanoid" id="T1HTC1"/>
<reference evidence="1" key="1">
    <citation type="submission" date="2015-05" db="UniProtKB">
        <authorList>
            <consortium name="EnsemblMetazoa"/>
        </authorList>
    </citation>
    <scope>IDENTIFICATION</scope>
</reference>
<dbReference type="InterPro" id="IPR039159">
    <property type="entry name" value="SAYSD1"/>
</dbReference>
<dbReference type="Proteomes" id="UP000015103">
    <property type="component" value="Unassembled WGS sequence"/>
</dbReference>
<dbReference type="PANTHER" id="PTHR13527:SF0">
    <property type="entry name" value="SAYSVFN DOMAIN-CONTAINING PROTEIN 1"/>
    <property type="match status" value="1"/>
</dbReference>
<dbReference type="eggNOG" id="KOG3249">
    <property type="taxonomic scope" value="Eukaryota"/>
</dbReference>
<sequence length="181" mass="20804">MEEKLLKYRKDRNRKVVFNRITNYFKNFGLTFKHGGNVSTANSVEDSSVNQEKKALVVEQVQHVAGLSDSAHLSDQEEIDDCESIDDADSINNNYFKQFLLFIVWIILYIFFVIIEFGAVYFVISILVFIYLNTRTGSKPANEISAYSVFNEGCRPIDGTIDAEQFDREIRGGFSKYSHEK</sequence>
<proteinExistence type="predicted"/>
<dbReference type="InterPro" id="IPR019387">
    <property type="entry name" value="SAYSvFN_dom"/>
</dbReference>
<organism evidence="1 2">
    <name type="scientific">Rhodnius prolixus</name>
    <name type="common">Triatomid bug</name>
    <dbReference type="NCBI Taxonomy" id="13249"/>
    <lineage>
        <taxon>Eukaryota</taxon>
        <taxon>Metazoa</taxon>
        <taxon>Ecdysozoa</taxon>
        <taxon>Arthropoda</taxon>
        <taxon>Hexapoda</taxon>
        <taxon>Insecta</taxon>
        <taxon>Pterygota</taxon>
        <taxon>Neoptera</taxon>
        <taxon>Paraneoptera</taxon>
        <taxon>Hemiptera</taxon>
        <taxon>Heteroptera</taxon>
        <taxon>Panheteroptera</taxon>
        <taxon>Cimicomorpha</taxon>
        <taxon>Reduviidae</taxon>
        <taxon>Triatominae</taxon>
        <taxon>Rhodnius</taxon>
    </lineage>
</organism>
<evidence type="ECO:0000313" key="2">
    <source>
        <dbReference type="Proteomes" id="UP000015103"/>
    </source>
</evidence>
<accession>T1HTC1</accession>
<dbReference type="STRING" id="13249.T1HTC1"/>
<dbReference type="FunCoup" id="T1HTC1">
    <property type="interactions" value="3"/>
</dbReference>
<dbReference type="PANTHER" id="PTHR13527">
    <property type="entry name" value="SAYSVFN DOMAIN-CONTAINING PROTEIN 1"/>
    <property type="match status" value="1"/>
</dbReference>
<dbReference type="EnsemblMetazoa" id="RPRC007291-RA">
    <property type="protein sequence ID" value="RPRC007291-PA"/>
    <property type="gene ID" value="RPRC007291"/>
</dbReference>
<dbReference type="AlphaFoldDB" id="T1HTC1"/>